<feature type="signal peptide" evidence="1">
    <location>
        <begin position="1"/>
        <end position="17"/>
    </location>
</feature>
<dbReference type="PANTHER" id="PTHR47771">
    <property type="entry name" value="LD27203P-RELATED"/>
    <property type="match status" value="1"/>
</dbReference>
<sequence>MKAFVIFPMALAIAASAAVDDSKKSKRDLWDDLGVADDVSLEGLSADNHEFENFPEDLEEWSPAVPEPQVKHVAVPYPVEVEKHIPVEVKVPVPVEIEKKVPVIVEKKVPVIVEKRVPVHIDRPVPYRVEVKVPVIHKEYVEVPRPFPVKVEKRIPVFLDRPVIVEKTIPLTIHIQEKKKKKTGFPLWG</sequence>
<dbReference type="RefSeq" id="XP_019538842.1">
    <property type="nucleotide sequence ID" value="XM_019683297.3"/>
</dbReference>
<accession>A0ABM1ZF95</accession>
<dbReference type="PANTHER" id="PTHR47771:SF12">
    <property type="entry name" value="HL02234P-RELATED"/>
    <property type="match status" value="1"/>
</dbReference>
<feature type="chain" id="PRO_5047119185" description="Secreted protein" evidence="1">
    <location>
        <begin position="18"/>
        <end position="189"/>
    </location>
</feature>
<dbReference type="EnsemblMetazoa" id="AALFPA23_017913.R26257">
    <property type="protein sequence ID" value="AALFPA23_017913.P26257"/>
    <property type="gene ID" value="AALFPA23_017913"/>
</dbReference>
<proteinExistence type="predicted"/>
<reference evidence="3" key="1">
    <citation type="journal article" date="2015" name="Proc. Natl. Acad. Sci. U.S.A.">
        <title>Genome sequence of the Asian Tiger mosquito, Aedes albopictus, reveals insights into its biology, genetics, and evolution.</title>
        <authorList>
            <person name="Chen X.G."/>
            <person name="Jiang X."/>
            <person name="Gu J."/>
            <person name="Xu M."/>
            <person name="Wu Y."/>
            <person name="Deng Y."/>
            <person name="Zhang C."/>
            <person name="Bonizzoni M."/>
            <person name="Dermauw W."/>
            <person name="Vontas J."/>
            <person name="Armbruster P."/>
            <person name="Huang X."/>
            <person name="Yang Y."/>
            <person name="Zhang H."/>
            <person name="He W."/>
            <person name="Peng H."/>
            <person name="Liu Y."/>
            <person name="Wu K."/>
            <person name="Chen J."/>
            <person name="Lirakis M."/>
            <person name="Topalis P."/>
            <person name="Van Leeuwen T."/>
            <person name="Hall A.B."/>
            <person name="Jiang X."/>
            <person name="Thorpe C."/>
            <person name="Mueller R.L."/>
            <person name="Sun C."/>
            <person name="Waterhouse R.M."/>
            <person name="Yan G."/>
            <person name="Tu Z.J."/>
            <person name="Fang X."/>
            <person name="James A.A."/>
        </authorList>
    </citation>
    <scope>NUCLEOTIDE SEQUENCE [LARGE SCALE GENOMIC DNA]</scope>
    <source>
        <strain evidence="3">Foshan</strain>
    </source>
</reference>
<reference evidence="2" key="2">
    <citation type="submission" date="2025-05" db="UniProtKB">
        <authorList>
            <consortium name="EnsemblMetazoa"/>
        </authorList>
    </citation>
    <scope>IDENTIFICATION</scope>
    <source>
        <strain evidence="2">Foshan</strain>
    </source>
</reference>
<organism evidence="2 3">
    <name type="scientific">Aedes albopictus</name>
    <name type="common">Asian tiger mosquito</name>
    <name type="synonym">Stegomyia albopicta</name>
    <dbReference type="NCBI Taxonomy" id="7160"/>
    <lineage>
        <taxon>Eukaryota</taxon>
        <taxon>Metazoa</taxon>
        <taxon>Ecdysozoa</taxon>
        <taxon>Arthropoda</taxon>
        <taxon>Hexapoda</taxon>
        <taxon>Insecta</taxon>
        <taxon>Pterygota</taxon>
        <taxon>Neoptera</taxon>
        <taxon>Endopterygota</taxon>
        <taxon>Diptera</taxon>
        <taxon>Nematocera</taxon>
        <taxon>Culicoidea</taxon>
        <taxon>Culicidae</taxon>
        <taxon>Culicinae</taxon>
        <taxon>Aedini</taxon>
        <taxon>Aedes</taxon>
        <taxon>Stegomyia</taxon>
    </lineage>
</organism>
<evidence type="ECO:0000256" key="1">
    <source>
        <dbReference type="SAM" id="SignalP"/>
    </source>
</evidence>
<evidence type="ECO:0000313" key="3">
    <source>
        <dbReference type="Proteomes" id="UP000069940"/>
    </source>
</evidence>
<name>A0ABM1ZF95_AEDAL</name>
<evidence type="ECO:0008006" key="4">
    <source>
        <dbReference type="Google" id="ProtNLM"/>
    </source>
</evidence>
<protein>
    <recommendedName>
        <fullName evidence="4">Secreted protein</fullName>
    </recommendedName>
</protein>
<evidence type="ECO:0000313" key="2">
    <source>
        <dbReference type="EnsemblMetazoa" id="AALFPA23_017913.P26257"/>
    </source>
</evidence>
<dbReference type="GeneID" id="109409792"/>
<keyword evidence="1" id="KW-0732">Signal</keyword>
<dbReference type="Proteomes" id="UP000069940">
    <property type="component" value="Unassembled WGS sequence"/>
</dbReference>
<keyword evidence="3" id="KW-1185">Reference proteome</keyword>